<feature type="domain" description="PAS" evidence="18">
    <location>
        <begin position="427"/>
        <end position="472"/>
    </location>
</feature>
<name>A0ABS0ZEY1_9GAMM</name>
<evidence type="ECO:0000256" key="1">
    <source>
        <dbReference type="ARBA" id="ARBA00000085"/>
    </source>
</evidence>
<dbReference type="RefSeq" id="WP_199463826.1">
    <property type="nucleotide sequence ID" value="NZ_JAEMUH010000017.1"/>
</dbReference>
<dbReference type="Pfam" id="PF00072">
    <property type="entry name" value="Response_reg"/>
    <property type="match status" value="2"/>
</dbReference>
<accession>A0ABS0ZEY1</accession>
<dbReference type="EMBL" id="JAEMUH010000017">
    <property type="protein sequence ID" value="MBJ7552245.1"/>
    <property type="molecule type" value="Genomic_DNA"/>
</dbReference>
<dbReference type="PROSITE" id="PS50894">
    <property type="entry name" value="HPT"/>
    <property type="match status" value="1"/>
</dbReference>
<dbReference type="Gene3D" id="3.30.450.40">
    <property type="match status" value="1"/>
</dbReference>
<dbReference type="Gene3D" id="1.10.287.130">
    <property type="match status" value="1"/>
</dbReference>
<dbReference type="PANTHER" id="PTHR43047:SF64">
    <property type="entry name" value="HISTIDINE KINASE CONTAINING CHEY-HOMOLOGOUS RECEIVER DOMAIN AND PAS DOMAIN-RELATED"/>
    <property type="match status" value="1"/>
</dbReference>
<comment type="catalytic activity">
    <reaction evidence="1">
        <text>ATP + protein L-histidine = ADP + protein N-phospho-L-histidine.</text>
        <dbReference type="EC" id="2.7.13.3"/>
    </reaction>
</comment>
<feature type="domain" description="PAC" evidence="19">
    <location>
        <begin position="760"/>
        <end position="812"/>
    </location>
</feature>
<dbReference type="Pfam" id="PF08447">
    <property type="entry name" value="PAS_3"/>
    <property type="match status" value="1"/>
</dbReference>
<keyword evidence="5" id="KW-0997">Cell inner membrane</keyword>
<dbReference type="InterPro" id="IPR000700">
    <property type="entry name" value="PAS-assoc_C"/>
</dbReference>
<dbReference type="InterPro" id="IPR036097">
    <property type="entry name" value="HisK_dim/P_sf"/>
</dbReference>
<dbReference type="InterPro" id="IPR004358">
    <property type="entry name" value="Sig_transdc_His_kin-like_C"/>
</dbReference>
<evidence type="ECO:0000313" key="21">
    <source>
        <dbReference type="EMBL" id="MBJ7552245.1"/>
    </source>
</evidence>
<dbReference type="InterPro" id="IPR005467">
    <property type="entry name" value="His_kinase_dom"/>
</dbReference>
<dbReference type="CDD" id="cd17546">
    <property type="entry name" value="REC_hyHK_CKI1_RcsC-like"/>
    <property type="match status" value="2"/>
</dbReference>
<evidence type="ECO:0000256" key="4">
    <source>
        <dbReference type="ARBA" id="ARBA00022475"/>
    </source>
</evidence>
<dbReference type="InterPro" id="IPR008207">
    <property type="entry name" value="Sig_transdc_His_kin_Hpt_dom"/>
</dbReference>
<feature type="domain" description="Histidine kinase" evidence="16">
    <location>
        <begin position="830"/>
        <end position="1052"/>
    </location>
</feature>
<evidence type="ECO:0000256" key="2">
    <source>
        <dbReference type="ARBA" id="ARBA00004429"/>
    </source>
</evidence>
<dbReference type="SMART" id="SM00448">
    <property type="entry name" value="REC"/>
    <property type="match status" value="2"/>
</dbReference>
<dbReference type="PANTHER" id="PTHR43047">
    <property type="entry name" value="TWO-COMPONENT HISTIDINE PROTEIN KINASE"/>
    <property type="match status" value="1"/>
</dbReference>
<dbReference type="SMART" id="SM00388">
    <property type="entry name" value="HisKA"/>
    <property type="match status" value="1"/>
</dbReference>
<comment type="subcellular location">
    <subcellularLocation>
        <location evidence="2">Cell inner membrane</location>
        <topology evidence="2">Multi-pass membrane protein</topology>
    </subcellularLocation>
</comment>
<evidence type="ECO:0000256" key="3">
    <source>
        <dbReference type="ARBA" id="ARBA00012438"/>
    </source>
</evidence>
<keyword evidence="8" id="KW-0812">Transmembrane</keyword>
<evidence type="ECO:0000259" key="20">
    <source>
        <dbReference type="PROSITE" id="PS50894"/>
    </source>
</evidence>
<feature type="domain" description="Response regulatory" evidence="17">
    <location>
        <begin position="1070"/>
        <end position="1191"/>
    </location>
</feature>
<dbReference type="Gene3D" id="3.30.450.20">
    <property type="entry name" value="PAS domain"/>
    <property type="match status" value="4"/>
</dbReference>
<dbReference type="InterPro" id="IPR036641">
    <property type="entry name" value="HPT_dom_sf"/>
</dbReference>
<sequence>MRKEKVAGNGLGCNSKFLSGFEFFSKETFMNFNEPPLFPHPIEWTLSFSGIFSEFRSLAVLLEKVGAVSHWAVVVESGEGLYVEEGIIKPMSSNSIRSLEWFNVSNYASLGVPLYVDSHIIHEALPLIHTLLSSKGSLPSFSPSIDGCTNITDDLPFLISSVDQNFNYVYVNKYYEIAFHKSREEIIGTTVEELVGQKQFETVKPLILKALAGEHVYEDITVQLTGHANDLHTRYATCSFTPKYVANEVVGVNICIRDQTPLKRITNGLKQFYEITTDMDSSLEEKTQAVLKLGCTILNLPVGIVSHVEGQNYQVMQGIGGPEPGMVFDLGECYCVHTLNRGEVTGFYHAGQSEIATHPCYQTFQLEAYLGVSLKVASSVWGTLNFSSPDARQQDFSEDEYELVKLFGQWLQSELAKDQEQKVAKAADVQQRLILESVHDGIVGVDQNCKITFVNPAAANLIQVDQAQLIGQPITYLLRDRSRKTPGLTHYENLITHAIKRGHKISSKGANFYTDKGDEFPVKFSCTPVEGGEHESLVSVLAFHDISEQKLAENALHQQMELFRSLFMDAPEAIVVTDSDRRIVMANPHTLELFKYRESDLIGQSPDFLYAKNDDFLTVAQAYTDRNTPELAEYQMRYRRADGAEFIAENVRSKIMDDDGNLKGYIIHARDISARLKIESEVNKAQNRLSIATESAGIGVWEMDIQRASLIWDQRMFELYGLARKDEVVDYNFWESLIHPEDLEYVRHESDRVIEAHQDLNIVFRIIREDGEIRYIKANARTATDQDGQPLYLFGTNIDVTERYETEAVLKEAREEAIRASQAKSNFLATMSHEIRTPLNGVLGMAEIMSSSSLNKQQHNYLSIIRSSGESLLELINEILDFSKIESGHFSLDEIDFDLEALVYDLSRLLVVKAESKGIELLVEFNLNENAFVHGDAYRIRQVLTNLVGNAIKFTERGQVIIRLDGSPSTKENEVIIDIQVLDSGIGISEEAIEQLFKAFVQADNSTTRKFGGTGLGLAITKQLVELMGGEIGVTSQVDVGSVFKVSLPLLLAENVEPPVSATKLDHFEKVLVVDDNATNLSILRNQLNQCSIEAEFEQCAVIALDKIVDAAKQSVPYDLLILDYLMPEMDGVKLAELLKDMISEDMRPHIMMISSAGTLSSEDLKGADIDVCLNKPASVRDLKAGFDTILTMPFAKSRIIDQSYSIATLSDENYNEIEMPSAKLLVVEDMKANLAVVKGMLAHYDLLIETAENGVEAVERWEEFSPDIILMDLHMPVMDGLEAIKLIREKEQQLSLAMKTPILALTADIHPDRMEQVYAAGGDGYITKPFKGSELIRAVASWLNVDSNVTTEKEKIEVEDVLNHVALDDTVLSGLEELLGDQVKEVVLAFVEDSEGIMKALNQAIAENSEQEQFYRPAHSLKSVSANIGAMRLSQLALTLEQQAKNEAIKDASSQVAGIARELDYVLEALRQSGRLV</sequence>
<evidence type="ECO:0000259" key="16">
    <source>
        <dbReference type="PROSITE" id="PS50109"/>
    </source>
</evidence>
<dbReference type="Pfam" id="PF08448">
    <property type="entry name" value="PAS_4"/>
    <property type="match status" value="1"/>
</dbReference>
<dbReference type="Pfam" id="PF01627">
    <property type="entry name" value="Hpt"/>
    <property type="match status" value="1"/>
</dbReference>
<feature type="domain" description="PAC" evidence="19">
    <location>
        <begin position="632"/>
        <end position="684"/>
    </location>
</feature>
<evidence type="ECO:0000256" key="10">
    <source>
        <dbReference type="ARBA" id="ARBA00022840"/>
    </source>
</evidence>
<keyword evidence="12" id="KW-0902">Two-component regulatory system</keyword>
<feature type="modified residue" description="Phosphohistidine" evidence="14">
    <location>
        <position position="1420"/>
    </location>
</feature>
<keyword evidence="10" id="KW-0067">ATP-binding</keyword>
<dbReference type="Gene3D" id="2.10.70.100">
    <property type="match status" value="1"/>
</dbReference>
<keyword evidence="9" id="KW-0418">Kinase</keyword>
<evidence type="ECO:0000256" key="12">
    <source>
        <dbReference type="ARBA" id="ARBA00023012"/>
    </source>
</evidence>
<dbReference type="InterPro" id="IPR011006">
    <property type="entry name" value="CheY-like_superfamily"/>
</dbReference>
<dbReference type="Pfam" id="PF02518">
    <property type="entry name" value="HATPase_c"/>
    <property type="match status" value="1"/>
</dbReference>
<dbReference type="SUPFAM" id="SSF52172">
    <property type="entry name" value="CheY-like"/>
    <property type="match status" value="2"/>
</dbReference>
<dbReference type="InterPro" id="IPR035965">
    <property type="entry name" value="PAS-like_dom_sf"/>
</dbReference>
<gene>
    <name evidence="21" type="ORF">JHD44_16255</name>
</gene>
<evidence type="ECO:0000256" key="9">
    <source>
        <dbReference type="ARBA" id="ARBA00022777"/>
    </source>
</evidence>
<evidence type="ECO:0000256" key="15">
    <source>
        <dbReference type="PROSITE-ProRule" id="PRU00169"/>
    </source>
</evidence>
<dbReference type="InterPro" id="IPR003661">
    <property type="entry name" value="HisK_dim/P_dom"/>
</dbReference>
<evidence type="ECO:0000256" key="8">
    <source>
        <dbReference type="ARBA" id="ARBA00022692"/>
    </source>
</evidence>
<dbReference type="NCBIfam" id="TIGR00229">
    <property type="entry name" value="sensory_box"/>
    <property type="match status" value="3"/>
</dbReference>
<proteinExistence type="predicted"/>
<reference evidence="21 22" key="1">
    <citation type="submission" date="2020-12" db="EMBL/GenBank/DDBJ databases">
        <title>Comparative genome analysis of fungal antagonists Marinomonas ostreistagni 398 and M. spartinae 468.</title>
        <authorList>
            <person name="Fields J.L."/>
            <person name="Mavrodi O.V."/>
            <person name="Biber P.D."/>
            <person name="Indest K.J."/>
            <person name="Mavrodi D.V."/>
        </authorList>
    </citation>
    <scope>NUCLEOTIDE SEQUENCE [LARGE SCALE GENOMIC DNA]</scope>
    <source>
        <strain evidence="21 22">USM7</strain>
    </source>
</reference>
<feature type="domain" description="PAS" evidence="18">
    <location>
        <begin position="559"/>
        <end position="605"/>
    </location>
</feature>
<dbReference type="Gene3D" id="3.40.50.2300">
    <property type="match status" value="2"/>
</dbReference>
<dbReference type="Gene3D" id="3.30.565.10">
    <property type="entry name" value="Histidine kinase-like ATPase, C-terminal domain"/>
    <property type="match status" value="1"/>
</dbReference>
<feature type="domain" description="HPt" evidence="20">
    <location>
        <begin position="1380"/>
        <end position="1478"/>
    </location>
</feature>
<dbReference type="Pfam" id="PF01590">
    <property type="entry name" value="GAF"/>
    <property type="match status" value="1"/>
</dbReference>
<evidence type="ECO:0000256" key="11">
    <source>
        <dbReference type="ARBA" id="ARBA00022989"/>
    </source>
</evidence>
<organism evidence="21 22">
    <name type="scientific">Marinomonas ostreistagni</name>
    <dbReference type="NCBI Taxonomy" id="359209"/>
    <lineage>
        <taxon>Bacteria</taxon>
        <taxon>Pseudomonadati</taxon>
        <taxon>Pseudomonadota</taxon>
        <taxon>Gammaproteobacteria</taxon>
        <taxon>Oceanospirillales</taxon>
        <taxon>Oceanospirillaceae</taxon>
        <taxon>Marinomonas</taxon>
    </lineage>
</organism>
<dbReference type="Proteomes" id="UP000598488">
    <property type="component" value="Unassembled WGS sequence"/>
</dbReference>
<feature type="domain" description="PAS" evidence="18">
    <location>
        <begin position="685"/>
        <end position="757"/>
    </location>
</feature>
<dbReference type="PROSITE" id="PS50109">
    <property type="entry name" value="HIS_KIN"/>
    <property type="match status" value="1"/>
</dbReference>
<dbReference type="CDD" id="cd00130">
    <property type="entry name" value="PAS"/>
    <property type="match status" value="4"/>
</dbReference>
<protein>
    <recommendedName>
        <fullName evidence="3">histidine kinase</fullName>
        <ecNumber evidence="3">2.7.13.3</ecNumber>
    </recommendedName>
</protein>
<feature type="modified residue" description="4-aspartylphosphate" evidence="15">
    <location>
        <position position="1273"/>
    </location>
</feature>
<dbReference type="InterPro" id="IPR013655">
    <property type="entry name" value="PAS_fold_3"/>
</dbReference>
<dbReference type="InterPro" id="IPR001610">
    <property type="entry name" value="PAC"/>
</dbReference>
<dbReference type="InterPro" id="IPR000014">
    <property type="entry name" value="PAS"/>
</dbReference>
<evidence type="ECO:0000259" key="19">
    <source>
        <dbReference type="PROSITE" id="PS50113"/>
    </source>
</evidence>
<dbReference type="SUPFAM" id="SSF47384">
    <property type="entry name" value="Homodimeric domain of signal transducing histidine kinase"/>
    <property type="match status" value="1"/>
</dbReference>
<dbReference type="CDD" id="cd00082">
    <property type="entry name" value="HisKA"/>
    <property type="match status" value="1"/>
</dbReference>
<dbReference type="EC" id="2.7.13.3" evidence="3"/>
<dbReference type="SMART" id="SM00387">
    <property type="entry name" value="HATPase_c"/>
    <property type="match status" value="1"/>
</dbReference>
<feature type="domain" description="Response regulatory" evidence="17">
    <location>
        <begin position="1224"/>
        <end position="1344"/>
    </location>
</feature>
<dbReference type="Pfam" id="PF00512">
    <property type="entry name" value="HisKA"/>
    <property type="match status" value="1"/>
</dbReference>
<dbReference type="PRINTS" id="PR00344">
    <property type="entry name" value="BCTRLSENSOR"/>
</dbReference>
<dbReference type="PROSITE" id="PS50113">
    <property type="entry name" value="PAC"/>
    <property type="match status" value="2"/>
</dbReference>
<dbReference type="SUPFAM" id="SSF55874">
    <property type="entry name" value="ATPase domain of HSP90 chaperone/DNA topoisomerase II/histidine kinase"/>
    <property type="match status" value="1"/>
</dbReference>
<keyword evidence="11" id="KW-1133">Transmembrane helix</keyword>
<dbReference type="PROSITE" id="PS50110">
    <property type="entry name" value="RESPONSE_REGULATORY"/>
    <property type="match status" value="2"/>
</dbReference>
<dbReference type="SUPFAM" id="SSF55785">
    <property type="entry name" value="PYP-like sensor domain (PAS domain)"/>
    <property type="match status" value="4"/>
</dbReference>
<comment type="caution">
    <text evidence="21">The sequence shown here is derived from an EMBL/GenBank/DDBJ whole genome shotgun (WGS) entry which is preliminary data.</text>
</comment>
<evidence type="ECO:0000259" key="17">
    <source>
        <dbReference type="PROSITE" id="PS50110"/>
    </source>
</evidence>
<dbReference type="SUPFAM" id="SSF47226">
    <property type="entry name" value="Histidine-containing phosphotransfer domain, HPT domain"/>
    <property type="match status" value="1"/>
</dbReference>
<dbReference type="Gene3D" id="1.20.120.160">
    <property type="entry name" value="HPT domain"/>
    <property type="match status" value="1"/>
</dbReference>
<keyword evidence="13" id="KW-0472">Membrane</keyword>
<dbReference type="InterPro" id="IPR003018">
    <property type="entry name" value="GAF"/>
</dbReference>
<evidence type="ECO:0000256" key="13">
    <source>
        <dbReference type="ARBA" id="ARBA00023136"/>
    </source>
</evidence>
<evidence type="ECO:0000256" key="6">
    <source>
        <dbReference type="ARBA" id="ARBA00022553"/>
    </source>
</evidence>
<dbReference type="SMART" id="SM00086">
    <property type="entry name" value="PAC"/>
    <property type="match status" value="3"/>
</dbReference>
<keyword evidence="4" id="KW-1003">Cell membrane</keyword>
<dbReference type="InterPro" id="IPR029016">
    <property type="entry name" value="GAF-like_dom_sf"/>
</dbReference>
<dbReference type="InterPro" id="IPR036890">
    <property type="entry name" value="HATPase_C_sf"/>
</dbReference>
<evidence type="ECO:0000256" key="14">
    <source>
        <dbReference type="PROSITE-ProRule" id="PRU00110"/>
    </source>
</evidence>
<evidence type="ECO:0000313" key="22">
    <source>
        <dbReference type="Proteomes" id="UP000598488"/>
    </source>
</evidence>
<dbReference type="InterPro" id="IPR003594">
    <property type="entry name" value="HATPase_dom"/>
</dbReference>
<dbReference type="CDD" id="cd16922">
    <property type="entry name" value="HATPase_EvgS-ArcB-TorS-like"/>
    <property type="match status" value="1"/>
</dbReference>
<keyword evidence="6 15" id="KW-0597">Phosphoprotein</keyword>
<feature type="modified residue" description="4-aspartylphosphate" evidence="15">
    <location>
        <position position="1124"/>
    </location>
</feature>
<dbReference type="SUPFAM" id="SSF55781">
    <property type="entry name" value="GAF domain-like"/>
    <property type="match status" value="1"/>
</dbReference>
<keyword evidence="10" id="KW-0547">Nucleotide-binding</keyword>
<evidence type="ECO:0000259" key="18">
    <source>
        <dbReference type="PROSITE" id="PS50112"/>
    </source>
</evidence>
<keyword evidence="22" id="KW-1185">Reference proteome</keyword>
<keyword evidence="7" id="KW-0808">Transferase</keyword>
<dbReference type="Pfam" id="PF13426">
    <property type="entry name" value="PAS_9"/>
    <property type="match status" value="2"/>
</dbReference>
<dbReference type="InterPro" id="IPR013656">
    <property type="entry name" value="PAS_4"/>
</dbReference>
<evidence type="ECO:0000256" key="5">
    <source>
        <dbReference type="ARBA" id="ARBA00022519"/>
    </source>
</evidence>
<dbReference type="SMART" id="SM00091">
    <property type="entry name" value="PAS"/>
    <property type="match status" value="4"/>
</dbReference>
<dbReference type="InterPro" id="IPR001789">
    <property type="entry name" value="Sig_transdc_resp-reg_receiver"/>
</dbReference>
<evidence type="ECO:0000256" key="7">
    <source>
        <dbReference type="ARBA" id="ARBA00022679"/>
    </source>
</evidence>
<dbReference type="PROSITE" id="PS50112">
    <property type="entry name" value="PAS"/>
    <property type="match status" value="3"/>
</dbReference>